<sequence>MVRKLEFCCALRAVSKAKGPVYNSQLWKYVEMVEECRLILESEEEFTRGKTHVVFVHNDFEARQSLRDDVAFGMDEIWLPVRRVPPQHFQTTKTGEFGELQKAVPRFYQLILFIACGRLLYQLQSL</sequence>
<dbReference type="EMBL" id="SNSC02000015">
    <property type="protein sequence ID" value="TID17875.1"/>
    <property type="molecule type" value="Genomic_DNA"/>
</dbReference>
<keyword evidence="2" id="KW-1185">Reference proteome</keyword>
<name>A0A4Z1P962_9PEZI</name>
<reference evidence="1 2" key="1">
    <citation type="submission" date="2019-04" db="EMBL/GenBank/DDBJ databases">
        <title>High contiguity whole genome sequence and gene annotation resource for two Venturia nashicola isolates.</title>
        <authorList>
            <person name="Prokchorchik M."/>
            <person name="Won K."/>
            <person name="Lee Y."/>
            <person name="Choi E.D."/>
            <person name="Segonzac C."/>
            <person name="Sohn K.H."/>
        </authorList>
    </citation>
    <scope>NUCLEOTIDE SEQUENCE [LARGE SCALE GENOMIC DNA]</scope>
    <source>
        <strain evidence="1 2">PRI2</strain>
    </source>
</reference>
<evidence type="ECO:0000313" key="2">
    <source>
        <dbReference type="Proteomes" id="UP000298493"/>
    </source>
</evidence>
<proteinExistence type="predicted"/>
<evidence type="ECO:0000313" key="1">
    <source>
        <dbReference type="EMBL" id="TID17875.1"/>
    </source>
</evidence>
<dbReference type="AlphaFoldDB" id="A0A4Z1P962"/>
<dbReference type="Proteomes" id="UP000298493">
    <property type="component" value="Unassembled WGS sequence"/>
</dbReference>
<accession>A0A4Z1P962</accession>
<organism evidence="1 2">
    <name type="scientific">Venturia nashicola</name>
    <dbReference type="NCBI Taxonomy" id="86259"/>
    <lineage>
        <taxon>Eukaryota</taxon>
        <taxon>Fungi</taxon>
        <taxon>Dikarya</taxon>
        <taxon>Ascomycota</taxon>
        <taxon>Pezizomycotina</taxon>
        <taxon>Dothideomycetes</taxon>
        <taxon>Pleosporomycetidae</taxon>
        <taxon>Venturiales</taxon>
        <taxon>Venturiaceae</taxon>
        <taxon>Venturia</taxon>
    </lineage>
</organism>
<protein>
    <submittedName>
        <fullName evidence="1">Uncharacterized protein</fullName>
    </submittedName>
</protein>
<gene>
    <name evidence="1" type="ORF">E6O75_ATG10520</name>
</gene>
<comment type="caution">
    <text evidence="1">The sequence shown here is derived from an EMBL/GenBank/DDBJ whole genome shotgun (WGS) entry which is preliminary data.</text>
</comment>